<sequence length="173" mass="20578">MIFLDTCVWIELLGVRTPVLVHEIQQARAASELMERKLKQDERFVTCKEQLIELVTAIEKVMMRTVNRERKEKNLSGAGNIKEFRKLTEFQETKRLCKMVIDDISHFAEISHIGTYNIEDIIQRLDLADINDCLYYDYCMEQKIDFYTFDWELGQLGTNNYLHRFNADENKWV</sequence>
<accession>A0A9D1VXQ2</accession>
<reference evidence="2" key="2">
    <citation type="submission" date="2021-04" db="EMBL/GenBank/DDBJ databases">
        <authorList>
            <person name="Gilroy R."/>
        </authorList>
    </citation>
    <scope>NUCLEOTIDE SEQUENCE</scope>
    <source>
        <strain evidence="2">ChiSjej5B23-15282</strain>
    </source>
</reference>
<organism evidence="2 3">
    <name type="scientific">Candidatus Mediterraneibacter caccavium</name>
    <dbReference type="NCBI Taxonomy" id="2838661"/>
    <lineage>
        <taxon>Bacteria</taxon>
        <taxon>Bacillati</taxon>
        <taxon>Bacillota</taxon>
        <taxon>Clostridia</taxon>
        <taxon>Lachnospirales</taxon>
        <taxon>Lachnospiraceae</taxon>
        <taxon>Mediterraneibacter</taxon>
    </lineage>
</organism>
<name>A0A9D1VXQ2_9FIRM</name>
<feature type="domain" description="PIN" evidence="1">
    <location>
        <begin position="2"/>
        <end position="155"/>
    </location>
</feature>
<dbReference type="Gene3D" id="3.40.50.1010">
    <property type="entry name" value="5'-nuclease"/>
    <property type="match status" value="1"/>
</dbReference>
<protein>
    <submittedName>
        <fullName evidence="2">PIN domain-containing protein</fullName>
    </submittedName>
</protein>
<reference evidence="2" key="1">
    <citation type="journal article" date="2021" name="PeerJ">
        <title>Extensive microbial diversity within the chicken gut microbiome revealed by metagenomics and culture.</title>
        <authorList>
            <person name="Gilroy R."/>
            <person name="Ravi A."/>
            <person name="Getino M."/>
            <person name="Pursley I."/>
            <person name="Horton D.L."/>
            <person name="Alikhan N.F."/>
            <person name="Baker D."/>
            <person name="Gharbi K."/>
            <person name="Hall N."/>
            <person name="Watson M."/>
            <person name="Adriaenssens E.M."/>
            <person name="Foster-Nyarko E."/>
            <person name="Jarju S."/>
            <person name="Secka A."/>
            <person name="Antonio M."/>
            <person name="Oren A."/>
            <person name="Chaudhuri R.R."/>
            <person name="La Ragione R."/>
            <person name="Hildebrand F."/>
            <person name="Pallen M.J."/>
        </authorList>
    </citation>
    <scope>NUCLEOTIDE SEQUENCE</scope>
    <source>
        <strain evidence="2">ChiSjej5B23-15282</strain>
    </source>
</reference>
<dbReference type="InterPro" id="IPR029060">
    <property type="entry name" value="PIN-like_dom_sf"/>
</dbReference>
<proteinExistence type="predicted"/>
<dbReference type="Proteomes" id="UP000824243">
    <property type="component" value="Unassembled WGS sequence"/>
</dbReference>
<dbReference type="InterPro" id="IPR002716">
    <property type="entry name" value="PIN_dom"/>
</dbReference>
<gene>
    <name evidence="2" type="ORF">H9981_06410</name>
</gene>
<comment type="caution">
    <text evidence="2">The sequence shown here is derived from an EMBL/GenBank/DDBJ whole genome shotgun (WGS) entry which is preliminary data.</text>
</comment>
<dbReference type="Pfam" id="PF01850">
    <property type="entry name" value="PIN"/>
    <property type="match status" value="1"/>
</dbReference>
<dbReference type="AlphaFoldDB" id="A0A9D1VXQ2"/>
<dbReference type="SUPFAM" id="SSF88723">
    <property type="entry name" value="PIN domain-like"/>
    <property type="match status" value="1"/>
</dbReference>
<dbReference type="EMBL" id="DXFA01000110">
    <property type="protein sequence ID" value="HIX48627.1"/>
    <property type="molecule type" value="Genomic_DNA"/>
</dbReference>
<evidence type="ECO:0000313" key="3">
    <source>
        <dbReference type="Proteomes" id="UP000824243"/>
    </source>
</evidence>
<evidence type="ECO:0000313" key="2">
    <source>
        <dbReference type="EMBL" id="HIX48627.1"/>
    </source>
</evidence>
<evidence type="ECO:0000259" key="1">
    <source>
        <dbReference type="Pfam" id="PF01850"/>
    </source>
</evidence>